<dbReference type="OrthoDB" id="9783240at2"/>
<evidence type="ECO:0000256" key="2">
    <source>
        <dbReference type="ARBA" id="ARBA00022448"/>
    </source>
</evidence>
<dbReference type="EMBL" id="NQYH01000011">
    <property type="protein sequence ID" value="RIY40059.1"/>
    <property type="molecule type" value="Genomic_DNA"/>
</dbReference>
<keyword evidence="2" id="KW-0813">Transport</keyword>
<feature type="signal peptide" evidence="5">
    <location>
        <begin position="1"/>
        <end position="25"/>
    </location>
</feature>
<gene>
    <name evidence="7" type="ORF">CJO09_06905</name>
    <name evidence="8" type="ORF">CJP73_11975</name>
</gene>
<dbReference type="AlphaFoldDB" id="A0A3A1YS26"/>
<dbReference type="InterPro" id="IPR051010">
    <property type="entry name" value="BCAA_transport"/>
</dbReference>
<keyword evidence="10" id="KW-1185">Reference proteome</keyword>
<protein>
    <submittedName>
        <fullName evidence="8">ABC transporter substrate-binding protein</fullName>
    </submittedName>
</protein>
<evidence type="ECO:0000313" key="8">
    <source>
        <dbReference type="EMBL" id="RIY40059.1"/>
    </source>
</evidence>
<dbReference type="RefSeq" id="WP_119441707.1">
    <property type="nucleotide sequence ID" value="NZ_CP170494.1"/>
</dbReference>
<evidence type="ECO:0000256" key="4">
    <source>
        <dbReference type="ARBA" id="ARBA00022970"/>
    </source>
</evidence>
<dbReference type="PANTHER" id="PTHR30483">
    <property type="entry name" value="LEUCINE-SPECIFIC-BINDING PROTEIN"/>
    <property type="match status" value="1"/>
</dbReference>
<dbReference type="Gene3D" id="3.40.50.2300">
    <property type="match status" value="2"/>
</dbReference>
<evidence type="ECO:0000256" key="3">
    <source>
        <dbReference type="ARBA" id="ARBA00022729"/>
    </source>
</evidence>
<dbReference type="EMBL" id="NQOU01000002">
    <property type="protein sequence ID" value="RII83321.1"/>
    <property type="molecule type" value="Genomic_DNA"/>
</dbReference>
<dbReference type="InterPro" id="IPR000709">
    <property type="entry name" value="Leu_Ile_Val-bd"/>
</dbReference>
<evidence type="ECO:0000313" key="9">
    <source>
        <dbReference type="Proteomes" id="UP000266206"/>
    </source>
</evidence>
<feature type="chain" id="PRO_5017189488" evidence="5">
    <location>
        <begin position="26"/>
        <end position="386"/>
    </location>
</feature>
<dbReference type="PANTHER" id="PTHR30483:SF6">
    <property type="entry name" value="PERIPLASMIC BINDING PROTEIN OF ABC TRANSPORTER FOR NATURAL AMINO ACIDS"/>
    <property type="match status" value="1"/>
</dbReference>
<dbReference type="PRINTS" id="PR00337">
    <property type="entry name" value="LEUILEVALBP"/>
</dbReference>
<evidence type="ECO:0000313" key="10">
    <source>
        <dbReference type="Proteomes" id="UP000266483"/>
    </source>
</evidence>
<proteinExistence type="inferred from homology"/>
<keyword evidence="4" id="KW-0029">Amino-acid transport</keyword>
<evidence type="ECO:0000259" key="6">
    <source>
        <dbReference type="Pfam" id="PF13458"/>
    </source>
</evidence>
<reference evidence="9 10" key="1">
    <citation type="submission" date="2017-08" db="EMBL/GenBank/DDBJ databases">
        <title>Pusillimonas indicus sp. nov., a member of the family Alcaligenaceae isolated from surface seawater.</title>
        <authorList>
            <person name="Li J."/>
        </authorList>
    </citation>
    <scope>NUCLEOTIDE SEQUENCE [LARGE SCALE GENOMIC DNA]</scope>
    <source>
        <strain evidence="7 10">17-4A</strain>
        <strain evidence="8 9">L52-1-41</strain>
    </source>
</reference>
<comment type="similarity">
    <text evidence="1">Belongs to the leucine-binding protein family.</text>
</comment>
<dbReference type="InterPro" id="IPR028081">
    <property type="entry name" value="Leu-bd"/>
</dbReference>
<feature type="domain" description="Leucine-binding protein" evidence="6">
    <location>
        <begin position="28"/>
        <end position="358"/>
    </location>
</feature>
<dbReference type="Pfam" id="PF13458">
    <property type="entry name" value="Peripla_BP_6"/>
    <property type="match status" value="1"/>
</dbReference>
<keyword evidence="3 5" id="KW-0732">Signal</keyword>
<dbReference type="GO" id="GO:0006865">
    <property type="term" value="P:amino acid transport"/>
    <property type="evidence" value="ECO:0007669"/>
    <property type="project" value="UniProtKB-KW"/>
</dbReference>
<name>A0A3A1YS26_9BURK</name>
<dbReference type="Proteomes" id="UP000266206">
    <property type="component" value="Unassembled WGS sequence"/>
</dbReference>
<dbReference type="CDD" id="cd19980">
    <property type="entry name" value="PBP1_ABC_ligand_binding-like"/>
    <property type="match status" value="1"/>
</dbReference>
<evidence type="ECO:0000313" key="7">
    <source>
        <dbReference type="EMBL" id="RII83321.1"/>
    </source>
</evidence>
<dbReference type="SUPFAM" id="SSF53822">
    <property type="entry name" value="Periplasmic binding protein-like I"/>
    <property type="match status" value="1"/>
</dbReference>
<sequence length="386" mass="41576">MYKKFIRNTLLASCLGLGVASFAYAQETIKIGIIQPLTGSVAASGNFVLNGAQIAVDYINNNGGVLDKKLELVVADNKSNPTESANAAEKLIVRDKVPVMIGSWGSTFTLATLPKLMEYKIPMVVETAGADKITTSGNPYVFRISPTNDMEATSFSRHIEPLGIKKADILVVNNDWGLGSADSVKRILKEKGLEVGKVLTMDHNAQDMSSQLSEIRGSDADSLFIVTAVEQLTLVLKQAEGLGLKKENIITLGGSQSPDQLIAHAGGAAEGTMHNVMFAPWFPEASADPEKAKFFVEEWNKRGLEKAGLTESFRGFDAVRTVAAAIEKAGEVDSDKIRDALWEVELTGLNGPIAFRKSGPEGRESGQSYPNTFLVRIQDGEISLVE</sequence>
<comment type="caution">
    <text evidence="8">The sequence shown here is derived from an EMBL/GenBank/DDBJ whole genome shotgun (WGS) entry which is preliminary data.</text>
</comment>
<organism evidence="8 9">
    <name type="scientific">Neopusillimonas maritima</name>
    <dbReference type="NCBI Taxonomy" id="2026239"/>
    <lineage>
        <taxon>Bacteria</taxon>
        <taxon>Pseudomonadati</taxon>
        <taxon>Pseudomonadota</taxon>
        <taxon>Betaproteobacteria</taxon>
        <taxon>Burkholderiales</taxon>
        <taxon>Alcaligenaceae</taxon>
        <taxon>Neopusillimonas</taxon>
    </lineage>
</organism>
<evidence type="ECO:0000256" key="5">
    <source>
        <dbReference type="SAM" id="SignalP"/>
    </source>
</evidence>
<evidence type="ECO:0000256" key="1">
    <source>
        <dbReference type="ARBA" id="ARBA00010062"/>
    </source>
</evidence>
<dbReference type="InterPro" id="IPR028082">
    <property type="entry name" value="Peripla_BP_I"/>
</dbReference>
<dbReference type="Proteomes" id="UP000266483">
    <property type="component" value="Unassembled WGS sequence"/>
</dbReference>
<accession>A0A3A1YS26</accession>